<dbReference type="PANTHER" id="PTHR30204">
    <property type="entry name" value="REDOX-CYCLING DRUG-SENSING TRANSCRIPTIONAL ACTIVATOR SOXR"/>
    <property type="match status" value="1"/>
</dbReference>
<evidence type="ECO:0000256" key="4">
    <source>
        <dbReference type="ARBA" id="ARBA00023163"/>
    </source>
</evidence>
<keyword evidence="2" id="KW-0805">Transcription regulation</keyword>
<dbReference type="RefSeq" id="WP_109189342.1">
    <property type="nucleotide sequence ID" value="NZ_BMYA01000002.1"/>
</dbReference>
<gene>
    <name evidence="6" type="ORF">DC083_06050</name>
</gene>
<dbReference type="Proteomes" id="UP000245020">
    <property type="component" value="Unassembled WGS sequence"/>
</dbReference>
<accession>A0A2U2ADF4</accession>
<keyword evidence="1" id="KW-0678">Repressor</keyword>
<sequence>MRSKQTQYYTIGELAKIKDISIKNLRYYDEIGVLTPAYTNPDNHYRYYTYEQFYAVDLIKFCLSLNVPLKTYKKYIEGDQIDLENFLTYCQERALEQRYKAERNCHYVEKAFNDLDTLKHYPLHKPFQRELPERQLYLMPYFGEYGTRSFSEAMTELKHQLAPYIQGEIFDYGIITHYQAQQQMRAVYCIPHQSIEIDLPTLLLPSLQVNCVTYTLEQDSKNSAMQQLFLNAPPQYYLLEKELCSSFITTSKTLLEMQCYPL</sequence>
<evidence type="ECO:0000256" key="3">
    <source>
        <dbReference type="ARBA" id="ARBA00023125"/>
    </source>
</evidence>
<dbReference type="Pfam" id="PF13411">
    <property type="entry name" value="MerR_1"/>
    <property type="match status" value="1"/>
</dbReference>
<name>A0A2U2ADF4_9GAMM</name>
<dbReference type="AlphaFoldDB" id="A0A2U2ADF4"/>
<organism evidence="6 7">
    <name type="scientific">Ignatzschineria ureiclastica</name>
    <dbReference type="NCBI Taxonomy" id="472582"/>
    <lineage>
        <taxon>Bacteria</taxon>
        <taxon>Pseudomonadati</taxon>
        <taxon>Pseudomonadota</taxon>
        <taxon>Gammaproteobacteria</taxon>
        <taxon>Cardiobacteriales</taxon>
        <taxon>Ignatzschineriaceae</taxon>
        <taxon>Ignatzschineria</taxon>
    </lineage>
</organism>
<dbReference type="OrthoDB" id="9808480at2"/>
<dbReference type="EMBL" id="QEWQ01000004">
    <property type="protein sequence ID" value="PWD80681.1"/>
    <property type="molecule type" value="Genomic_DNA"/>
</dbReference>
<dbReference type="PANTHER" id="PTHR30204:SF69">
    <property type="entry name" value="MERR-FAMILY TRANSCRIPTIONAL REGULATOR"/>
    <property type="match status" value="1"/>
</dbReference>
<evidence type="ECO:0000313" key="6">
    <source>
        <dbReference type="EMBL" id="PWD80681.1"/>
    </source>
</evidence>
<protein>
    <recommendedName>
        <fullName evidence="5">HTH merR-type domain-containing protein</fullName>
    </recommendedName>
</protein>
<reference evidence="7" key="1">
    <citation type="submission" date="2018-05" db="EMBL/GenBank/DDBJ databases">
        <title>Ignatzschineria dubaiensis sp. nov., isolated from necrotic foot tissues of dromedaries (Camelus dromedarius) and associated maggots in Dubai, United Arab Emirates.</title>
        <authorList>
            <person name="Tsang C.C."/>
            <person name="Tang J.Y.M."/>
            <person name="Fong J.Y.H."/>
            <person name="Kinne J."/>
            <person name="Lee H.H."/>
            <person name="Joseph M."/>
            <person name="Jose S."/>
            <person name="Schuster R.K."/>
            <person name="Tang Y."/>
            <person name="Sivakumar S."/>
            <person name="Chen J.H.K."/>
            <person name="Teng J.L.L."/>
            <person name="Lau S.K.P."/>
            <person name="Wernery U."/>
            <person name="Woo P.C.Y."/>
        </authorList>
    </citation>
    <scope>NUCLEOTIDE SEQUENCE [LARGE SCALE GENOMIC DNA]</scope>
    <source>
        <strain evidence="7">KCTC 22644</strain>
    </source>
</reference>
<keyword evidence="7" id="KW-1185">Reference proteome</keyword>
<evidence type="ECO:0000256" key="1">
    <source>
        <dbReference type="ARBA" id="ARBA00022491"/>
    </source>
</evidence>
<feature type="domain" description="HTH merR-type" evidence="5">
    <location>
        <begin position="8"/>
        <end position="78"/>
    </location>
</feature>
<dbReference type="SMART" id="SM00422">
    <property type="entry name" value="HTH_MERR"/>
    <property type="match status" value="1"/>
</dbReference>
<evidence type="ECO:0000256" key="2">
    <source>
        <dbReference type="ARBA" id="ARBA00023015"/>
    </source>
</evidence>
<proteinExistence type="predicted"/>
<evidence type="ECO:0000313" key="7">
    <source>
        <dbReference type="Proteomes" id="UP000245020"/>
    </source>
</evidence>
<evidence type="ECO:0000259" key="5">
    <source>
        <dbReference type="PROSITE" id="PS50937"/>
    </source>
</evidence>
<dbReference type="SUPFAM" id="SSF46955">
    <property type="entry name" value="Putative DNA-binding domain"/>
    <property type="match status" value="1"/>
</dbReference>
<keyword evidence="4" id="KW-0804">Transcription</keyword>
<dbReference type="PROSITE" id="PS50937">
    <property type="entry name" value="HTH_MERR_2"/>
    <property type="match status" value="1"/>
</dbReference>
<dbReference type="InterPro" id="IPR009061">
    <property type="entry name" value="DNA-bd_dom_put_sf"/>
</dbReference>
<dbReference type="GO" id="GO:0003700">
    <property type="term" value="F:DNA-binding transcription factor activity"/>
    <property type="evidence" value="ECO:0007669"/>
    <property type="project" value="InterPro"/>
</dbReference>
<keyword evidence="3" id="KW-0238">DNA-binding</keyword>
<dbReference type="InterPro" id="IPR000551">
    <property type="entry name" value="MerR-type_HTH_dom"/>
</dbReference>
<dbReference type="Gene3D" id="1.10.1660.10">
    <property type="match status" value="1"/>
</dbReference>
<dbReference type="InterPro" id="IPR047057">
    <property type="entry name" value="MerR_fam"/>
</dbReference>
<comment type="caution">
    <text evidence="6">The sequence shown here is derived from an EMBL/GenBank/DDBJ whole genome shotgun (WGS) entry which is preliminary data.</text>
</comment>
<dbReference type="GO" id="GO:0003677">
    <property type="term" value="F:DNA binding"/>
    <property type="evidence" value="ECO:0007669"/>
    <property type="project" value="UniProtKB-KW"/>
</dbReference>